<sequence>MTHIATLPFADAKGMIAQGLEHMQIEHHDMVVPFDCYFCPVSGNLWHCYLGTTELYNVLSAAVIECLERDFAHLCV</sequence>
<organism evidence="1">
    <name type="scientific">uncultured Caudovirales phage</name>
    <dbReference type="NCBI Taxonomy" id="2100421"/>
    <lineage>
        <taxon>Viruses</taxon>
        <taxon>Duplodnaviria</taxon>
        <taxon>Heunggongvirae</taxon>
        <taxon>Uroviricota</taxon>
        <taxon>Caudoviricetes</taxon>
        <taxon>Peduoviridae</taxon>
        <taxon>Maltschvirus</taxon>
        <taxon>Maltschvirus maltsch</taxon>
    </lineage>
</organism>
<gene>
    <name evidence="1" type="ORF">UFOVP267_31</name>
</gene>
<dbReference type="EMBL" id="LR796282">
    <property type="protein sequence ID" value="CAB4134175.1"/>
    <property type="molecule type" value="Genomic_DNA"/>
</dbReference>
<protein>
    <submittedName>
        <fullName evidence="1">Uncharacterized protein</fullName>
    </submittedName>
</protein>
<evidence type="ECO:0000313" key="1">
    <source>
        <dbReference type="EMBL" id="CAB4134175.1"/>
    </source>
</evidence>
<accession>A0A6J5LJ33</accession>
<name>A0A6J5LJ33_9CAUD</name>
<proteinExistence type="predicted"/>
<reference evidence="1" key="1">
    <citation type="submission" date="2020-04" db="EMBL/GenBank/DDBJ databases">
        <authorList>
            <person name="Chiriac C."/>
            <person name="Salcher M."/>
            <person name="Ghai R."/>
            <person name="Kavagutti S V."/>
        </authorList>
    </citation>
    <scope>NUCLEOTIDE SEQUENCE</scope>
</reference>